<proteinExistence type="predicted"/>
<dbReference type="RefSeq" id="WP_216965254.1">
    <property type="nucleotide sequence ID" value="NZ_JAHOPB010000002.1"/>
</dbReference>
<dbReference type="Pfam" id="PF04237">
    <property type="entry name" value="YjbR"/>
    <property type="match status" value="1"/>
</dbReference>
<organism evidence="1 2">
    <name type="scientific">Reyranella humidisoli</name>
    <dbReference type="NCBI Taxonomy" id="2849149"/>
    <lineage>
        <taxon>Bacteria</taxon>
        <taxon>Pseudomonadati</taxon>
        <taxon>Pseudomonadota</taxon>
        <taxon>Alphaproteobacteria</taxon>
        <taxon>Hyphomicrobiales</taxon>
        <taxon>Reyranellaceae</taxon>
        <taxon>Reyranella</taxon>
    </lineage>
</organism>
<gene>
    <name evidence="1" type="ORF">KQ910_21925</name>
</gene>
<sequence length="117" mass="12759">MTPKQVDAYCRRLPAATRTVQWEGVTVFKVGGKMFCLIGPPGHSVARLCFKCPPEHFEALSHAKGFKPAPYLARATWVALEDPSVLTPAETRAYLKQAHAVIAAGLSKKKQAELGLK</sequence>
<evidence type="ECO:0000313" key="1">
    <source>
        <dbReference type="EMBL" id="MBU8876448.1"/>
    </source>
</evidence>
<accession>A0ABS6IQ27</accession>
<keyword evidence="1" id="KW-0238">DNA-binding</keyword>
<protein>
    <submittedName>
        <fullName evidence="1">MmcQ/YjbR family DNA-binding protein</fullName>
    </submittedName>
</protein>
<name>A0ABS6IQ27_9HYPH</name>
<dbReference type="PANTHER" id="PTHR35145">
    <property type="entry name" value="CYTOPLASMIC PROTEIN-RELATED"/>
    <property type="match status" value="1"/>
</dbReference>
<dbReference type="InterPro" id="IPR007351">
    <property type="entry name" value="YjbR"/>
</dbReference>
<dbReference type="EMBL" id="JAHOPB010000002">
    <property type="protein sequence ID" value="MBU8876448.1"/>
    <property type="molecule type" value="Genomic_DNA"/>
</dbReference>
<dbReference type="InterPro" id="IPR058532">
    <property type="entry name" value="YjbR/MT2646/Rv2570-like"/>
</dbReference>
<keyword evidence="2" id="KW-1185">Reference proteome</keyword>
<dbReference type="PANTHER" id="PTHR35145:SF1">
    <property type="entry name" value="CYTOPLASMIC PROTEIN"/>
    <property type="match status" value="1"/>
</dbReference>
<comment type="caution">
    <text evidence="1">The sequence shown here is derived from an EMBL/GenBank/DDBJ whole genome shotgun (WGS) entry which is preliminary data.</text>
</comment>
<dbReference type="Proteomes" id="UP000727907">
    <property type="component" value="Unassembled WGS sequence"/>
</dbReference>
<reference evidence="1 2" key="1">
    <citation type="submission" date="2021-06" db="EMBL/GenBank/DDBJ databases">
        <authorList>
            <person name="Lee D.H."/>
        </authorList>
    </citation>
    <scope>NUCLEOTIDE SEQUENCE [LARGE SCALE GENOMIC DNA]</scope>
    <source>
        <strain evidence="1 2">MMS21-HV4-11</strain>
    </source>
</reference>
<evidence type="ECO:0000313" key="2">
    <source>
        <dbReference type="Proteomes" id="UP000727907"/>
    </source>
</evidence>
<dbReference type="GO" id="GO:0003677">
    <property type="term" value="F:DNA binding"/>
    <property type="evidence" value="ECO:0007669"/>
    <property type="project" value="UniProtKB-KW"/>
</dbReference>